<accession>A0A1J5SGT8</accession>
<dbReference type="AlphaFoldDB" id="A0A1J5SGT8"/>
<protein>
    <submittedName>
        <fullName evidence="6">EcoKI restriction-modification system protein HsdS</fullName>
    </submittedName>
</protein>
<dbReference type="SUPFAM" id="SSF116734">
    <property type="entry name" value="DNA methylase specificity domain"/>
    <property type="match status" value="2"/>
</dbReference>
<dbReference type="PANTHER" id="PTHR30408">
    <property type="entry name" value="TYPE-1 RESTRICTION ENZYME ECOKI SPECIFICITY PROTEIN"/>
    <property type="match status" value="1"/>
</dbReference>
<evidence type="ECO:0000256" key="4">
    <source>
        <dbReference type="SAM" id="Coils"/>
    </source>
</evidence>
<keyword evidence="4" id="KW-0175">Coiled coil</keyword>
<evidence type="ECO:0000256" key="1">
    <source>
        <dbReference type="ARBA" id="ARBA00010923"/>
    </source>
</evidence>
<sequence>MRFADKSIYADESILIPRKGSLNNLFYKNEPFWTVDTMFYTKINKHKVYPKFLFYQLTTIDYSNLNVGSAVPSLTVPVLNEIDILLPPLPEQIQIASILSSLDDKIDLLQRQNKTLEQLAETLFRQWFVEEAEWKGNLSEYVKVQGGYAFKSKDFKEIGFAGIIKITNISMEFIDINKSDFVDETVVENLDKRFKIKSGDFLIAMTGAEIGKIGIVEKTEKEIWVNQRVGKLEPKIPYGNIIGYLALKSREGQDHIINACSGSAQENISTNGIEEMVFASYNSEKANSFGRLSQPFFDKIIFNLNQIRTLTQLRDNLLPKLMSGEVRVKN</sequence>
<evidence type="ECO:0000256" key="3">
    <source>
        <dbReference type="ARBA" id="ARBA00023125"/>
    </source>
</evidence>
<dbReference type="InterPro" id="IPR000055">
    <property type="entry name" value="Restrct_endonuc_typeI_TRD"/>
</dbReference>
<dbReference type="InterPro" id="IPR052021">
    <property type="entry name" value="Type-I_RS_S_subunit"/>
</dbReference>
<keyword evidence="2" id="KW-0680">Restriction system</keyword>
<dbReference type="GO" id="GO:0009307">
    <property type="term" value="P:DNA restriction-modification system"/>
    <property type="evidence" value="ECO:0007669"/>
    <property type="project" value="UniProtKB-KW"/>
</dbReference>
<organism evidence="6">
    <name type="scientific">mine drainage metagenome</name>
    <dbReference type="NCBI Taxonomy" id="410659"/>
    <lineage>
        <taxon>unclassified sequences</taxon>
        <taxon>metagenomes</taxon>
        <taxon>ecological metagenomes</taxon>
    </lineage>
</organism>
<dbReference type="PANTHER" id="PTHR30408:SF13">
    <property type="entry name" value="TYPE I RESTRICTION ENZYME HINDI SPECIFICITY SUBUNIT"/>
    <property type="match status" value="1"/>
</dbReference>
<evidence type="ECO:0000259" key="5">
    <source>
        <dbReference type="Pfam" id="PF01420"/>
    </source>
</evidence>
<dbReference type="Pfam" id="PF01420">
    <property type="entry name" value="Methylase_S"/>
    <property type="match status" value="2"/>
</dbReference>
<dbReference type="Gene3D" id="3.90.220.20">
    <property type="entry name" value="DNA methylase specificity domains"/>
    <property type="match status" value="2"/>
</dbReference>
<dbReference type="GO" id="GO:0003677">
    <property type="term" value="F:DNA binding"/>
    <property type="evidence" value="ECO:0007669"/>
    <property type="project" value="UniProtKB-KW"/>
</dbReference>
<dbReference type="CDD" id="cd17278">
    <property type="entry name" value="RMtype1_S_LdeBORF1052P-TRD2-CR2"/>
    <property type="match status" value="1"/>
</dbReference>
<comment type="similarity">
    <text evidence="1">Belongs to the type-I restriction system S methylase family.</text>
</comment>
<feature type="domain" description="Type I restriction modification DNA specificity" evidence="5">
    <location>
        <begin position="3"/>
        <end position="118"/>
    </location>
</feature>
<feature type="domain" description="Type I restriction modification DNA specificity" evidence="5">
    <location>
        <begin position="134"/>
        <end position="275"/>
    </location>
</feature>
<proteinExistence type="inferred from homology"/>
<feature type="coiled-coil region" evidence="4">
    <location>
        <begin position="99"/>
        <end position="126"/>
    </location>
</feature>
<evidence type="ECO:0000256" key="2">
    <source>
        <dbReference type="ARBA" id="ARBA00022747"/>
    </source>
</evidence>
<evidence type="ECO:0000313" key="6">
    <source>
        <dbReference type="EMBL" id="OIR07657.1"/>
    </source>
</evidence>
<dbReference type="InterPro" id="IPR044946">
    <property type="entry name" value="Restrct_endonuc_typeI_TRD_sf"/>
</dbReference>
<keyword evidence="3" id="KW-0238">DNA-binding</keyword>
<dbReference type="EMBL" id="MLJW01000036">
    <property type="protein sequence ID" value="OIR07657.1"/>
    <property type="molecule type" value="Genomic_DNA"/>
</dbReference>
<name>A0A1J5SGT8_9ZZZZ</name>
<comment type="caution">
    <text evidence="6">The sequence shown here is derived from an EMBL/GenBank/DDBJ whole genome shotgun (WGS) entry which is preliminary data.</text>
</comment>
<reference evidence="6" key="1">
    <citation type="submission" date="2016-10" db="EMBL/GenBank/DDBJ databases">
        <title>Sequence of Gallionella enrichment culture.</title>
        <authorList>
            <person name="Poehlein A."/>
            <person name="Muehling M."/>
            <person name="Daniel R."/>
        </authorList>
    </citation>
    <scope>NUCLEOTIDE SEQUENCE</scope>
</reference>
<gene>
    <name evidence="6" type="ORF">GALL_103220</name>
</gene>